<accession>A0A834W214</accession>
<gene>
    <name evidence="1" type="ORF">G2W53_042067</name>
</gene>
<name>A0A834W214_9FABA</name>
<evidence type="ECO:0000313" key="1">
    <source>
        <dbReference type="EMBL" id="KAF7802956.1"/>
    </source>
</evidence>
<sequence length="19" mass="2208">MAEHSRDDGEVMTEHNRGH</sequence>
<organism evidence="1 2">
    <name type="scientific">Senna tora</name>
    <dbReference type="NCBI Taxonomy" id="362788"/>
    <lineage>
        <taxon>Eukaryota</taxon>
        <taxon>Viridiplantae</taxon>
        <taxon>Streptophyta</taxon>
        <taxon>Embryophyta</taxon>
        <taxon>Tracheophyta</taxon>
        <taxon>Spermatophyta</taxon>
        <taxon>Magnoliopsida</taxon>
        <taxon>eudicotyledons</taxon>
        <taxon>Gunneridae</taxon>
        <taxon>Pentapetalae</taxon>
        <taxon>rosids</taxon>
        <taxon>fabids</taxon>
        <taxon>Fabales</taxon>
        <taxon>Fabaceae</taxon>
        <taxon>Caesalpinioideae</taxon>
        <taxon>Cassia clade</taxon>
        <taxon>Senna</taxon>
    </lineage>
</organism>
<protein>
    <submittedName>
        <fullName evidence="1">Uncharacterized protein</fullName>
    </submittedName>
</protein>
<keyword evidence="2" id="KW-1185">Reference proteome</keyword>
<dbReference type="EMBL" id="JAAIUW010000013">
    <property type="protein sequence ID" value="KAF7802956.1"/>
    <property type="molecule type" value="Genomic_DNA"/>
</dbReference>
<dbReference type="Proteomes" id="UP000634136">
    <property type="component" value="Unassembled WGS sequence"/>
</dbReference>
<dbReference type="AlphaFoldDB" id="A0A834W214"/>
<comment type="caution">
    <text evidence="1">The sequence shown here is derived from an EMBL/GenBank/DDBJ whole genome shotgun (WGS) entry which is preliminary data.</text>
</comment>
<reference evidence="1" key="1">
    <citation type="submission" date="2020-09" db="EMBL/GenBank/DDBJ databases">
        <title>Genome-Enabled Discovery of Anthraquinone Biosynthesis in Senna tora.</title>
        <authorList>
            <person name="Kang S.-H."/>
            <person name="Pandey R.P."/>
            <person name="Lee C.-M."/>
            <person name="Sim J.-S."/>
            <person name="Jeong J.-T."/>
            <person name="Choi B.-S."/>
            <person name="Jung M."/>
            <person name="Ginzburg D."/>
            <person name="Zhao K."/>
            <person name="Won S.Y."/>
            <person name="Oh T.-J."/>
            <person name="Yu Y."/>
            <person name="Kim N.-H."/>
            <person name="Lee O.R."/>
            <person name="Lee T.-H."/>
            <person name="Bashyal P."/>
            <person name="Kim T.-S."/>
            <person name="Lee W.-H."/>
            <person name="Kawkins C."/>
            <person name="Kim C.-K."/>
            <person name="Kim J.S."/>
            <person name="Ahn B.O."/>
            <person name="Rhee S.Y."/>
            <person name="Sohng J.K."/>
        </authorList>
    </citation>
    <scope>NUCLEOTIDE SEQUENCE</scope>
    <source>
        <tissue evidence="1">Leaf</tissue>
    </source>
</reference>
<evidence type="ECO:0000313" key="2">
    <source>
        <dbReference type="Proteomes" id="UP000634136"/>
    </source>
</evidence>
<proteinExistence type="predicted"/>